<proteinExistence type="predicted"/>
<keyword evidence="2" id="KW-1185">Reference proteome</keyword>
<evidence type="ECO:0000313" key="1">
    <source>
        <dbReference type="EMBL" id="WWQ64295.1"/>
    </source>
</evidence>
<protein>
    <submittedName>
        <fullName evidence="1">LPXTG cell wall anchor domain-containing protein</fullName>
    </submittedName>
</protein>
<gene>
    <name evidence="1" type="ORF">V2W30_13730</name>
</gene>
<name>A0ACD5AAQ0_9ACTN</name>
<dbReference type="Proteomes" id="UP001432251">
    <property type="component" value="Chromosome"/>
</dbReference>
<accession>A0ACD5AAQ0</accession>
<reference evidence="1" key="1">
    <citation type="journal article" date="2025" name="Int. J. Syst. Evol. Microbiol.">
        <title>Streptomyces citrinus sp. nov., with yellow diffusible pigment.</title>
        <authorList>
            <person name="He Y."/>
            <person name="Yang E."/>
            <person name="Xu J."/>
            <person name="Sun Y."/>
            <person name="Sun L."/>
        </authorList>
    </citation>
    <scope>NUCLEOTIDE SEQUENCE</scope>
    <source>
        <strain evidence="1">Q6</strain>
    </source>
</reference>
<sequence length="261" mass="26655">MSARRQVKTAGSLLAATATVVLFLPGAAGANGEPGPGSSEGGKAMDAAPSGVKLTTGLPKKITVDNSTKETQNLVATVNNEGTKDSGKIHLAVVGFDGLVIKDVPGCAMIPENKLPKGSNSGFACSIDNLAAGKFRSYKVDATFDLAKTGKICLPVQSGDTKKTFWQQGPVPFGTTSPSPNAPVTPLLLNTENKPAAPAGDKGGGDSGEKPGDKGGDKRELPSTGPREDVLPLGAFGASLLAAGAAGLWWTRRRSEESRES</sequence>
<dbReference type="EMBL" id="CP146022">
    <property type="protein sequence ID" value="WWQ64295.1"/>
    <property type="molecule type" value="Genomic_DNA"/>
</dbReference>
<organism evidence="1 2">
    <name type="scientific">Streptomyces citrinus</name>
    <dbReference type="NCBI Taxonomy" id="3118173"/>
    <lineage>
        <taxon>Bacteria</taxon>
        <taxon>Bacillati</taxon>
        <taxon>Actinomycetota</taxon>
        <taxon>Actinomycetes</taxon>
        <taxon>Kitasatosporales</taxon>
        <taxon>Streptomycetaceae</taxon>
        <taxon>Streptomyces</taxon>
    </lineage>
</organism>
<evidence type="ECO:0000313" key="2">
    <source>
        <dbReference type="Proteomes" id="UP001432251"/>
    </source>
</evidence>